<name>A0A1I4Y4K3_9PROT</name>
<dbReference type="NCBIfam" id="TIGR02595">
    <property type="entry name" value="PEP_CTERM"/>
    <property type="match status" value="1"/>
</dbReference>
<protein>
    <submittedName>
        <fullName evidence="3">PEP-CTERM protein-sorting domain-containing protein</fullName>
    </submittedName>
</protein>
<evidence type="ECO:0000259" key="2">
    <source>
        <dbReference type="Pfam" id="PF07589"/>
    </source>
</evidence>
<proteinExistence type="predicted"/>
<feature type="signal peptide" evidence="1">
    <location>
        <begin position="1"/>
        <end position="21"/>
    </location>
</feature>
<feature type="chain" id="PRO_5010227892" evidence="1">
    <location>
        <begin position="22"/>
        <end position="205"/>
    </location>
</feature>
<keyword evidence="1" id="KW-0732">Signal</keyword>
<evidence type="ECO:0000313" key="3">
    <source>
        <dbReference type="EMBL" id="SFN32623.1"/>
    </source>
</evidence>
<dbReference type="Pfam" id="PF07589">
    <property type="entry name" value="PEP-CTERM"/>
    <property type="match status" value="1"/>
</dbReference>
<accession>A0A1I4Y4K3</accession>
<dbReference type="OrthoDB" id="8538441at2"/>
<organism evidence="3 4">
    <name type="scientific">Nitrosospira briensis</name>
    <dbReference type="NCBI Taxonomy" id="35799"/>
    <lineage>
        <taxon>Bacteria</taxon>
        <taxon>Pseudomonadati</taxon>
        <taxon>Pseudomonadota</taxon>
        <taxon>Betaproteobacteria</taxon>
        <taxon>Nitrosomonadales</taxon>
        <taxon>Nitrosomonadaceae</taxon>
        <taxon>Nitrosospira</taxon>
    </lineage>
</organism>
<dbReference type="InterPro" id="IPR013424">
    <property type="entry name" value="Ice-binding_C"/>
</dbReference>
<gene>
    <name evidence="3" type="ORF">SAMN05216386_0490</name>
</gene>
<reference evidence="4" key="1">
    <citation type="submission" date="2016-10" db="EMBL/GenBank/DDBJ databases">
        <authorList>
            <person name="Varghese N."/>
        </authorList>
    </citation>
    <scope>NUCLEOTIDE SEQUENCE [LARGE SCALE GENOMIC DNA]</scope>
    <source>
        <strain evidence="4">Nsp8</strain>
    </source>
</reference>
<dbReference type="AlphaFoldDB" id="A0A1I4Y4K3"/>
<feature type="domain" description="Ice-binding protein C-terminal" evidence="2">
    <location>
        <begin position="177"/>
        <end position="200"/>
    </location>
</feature>
<sequence length="205" mass="22102">MNRQSLLIAAALFTFTSTSHATKLITFDEISNLSASSVPDNYEGFKWTNFDYVNPFSSTSGFESSGARNGLVSLRYLAVNHGGLPAQFESTTPFTLNSAYFGSAFKDGLQVTVEGQSGGLIVDTKLFTVNATGRNLETFNWQNVDTVLISATGGTRNPLYGSSTSNFTMDNLIVSNVPEPESYAMLLAGLGLVSLMARRRKSSSM</sequence>
<dbReference type="EMBL" id="FOVJ01000001">
    <property type="protein sequence ID" value="SFN32623.1"/>
    <property type="molecule type" value="Genomic_DNA"/>
</dbReference>
<keyword evidence="4" id="KW-1185">Reference proteome</keyword>
<dbReference type="Proteomes" id="UP000183107">
    <property type="component" value="Unassembled WGS sequence"/>
</dbReference>
<evidence type="ECO:0000256" key="1">
    <source>
        <dbReference type="SAM" id="SignalP"/>
    </source>
</evidence>
<evidence type="ECO:0000313" key="4">
    <source>
        <dbReference type="Proteomes" id="UP000183107"/>
    </source>
</evidence>